<evidence type="ECO:0000256" key="3">
    <source>
        <dbReference type="ARBA" id="ARBA00022692"/>
    </source>
</evidence>
<evidence type="ECO:0000256" key="4">
    <source>
        <dbReference type="ARBA" id="ARBA00022989"/>
    </source>
</evidence>
<feature type="transmembrane region" description="Helical" evidence="7">
    <location>
        <begin position="664"/>
        <end position="690"/>
    </location>
</feature>
<evidence type="ECO:0000256" key="5">
    <source>
        <dbReference type="ARBA" id="ARBA00023136"/>
    </source>
</evidence>
<dbReference type="OrthoDB" id="277931at2759"/>
<feature type="compositionally biased region" description="Polar residues" evidence="6">
    <location>
        <begin position="46"/>
        <end position="65"/>
    </location>
</feature>
<sequence>MSKKPEIPAWQQPLSSPAAPSQPPQPEASSEQPKPDSHSSPVEEPTAQSPETQPTAHTAAETPSLQEHAAKFLEDPAIRDAPRDKKVAFLQSKGVTPDDIEKLLASVEPVGTATDTPVEDKQAQPKTSSPTPRDIPPIVTYPEFLAQPIKPPPLITTERLLTTAYVSGGLMATLYGLSKYILAPMAHGLAEARHEFASHTKEKLDEVNTRMASIVSVDPASRVKEDVDVDAVSEAESDPTELFHRDIGTQTTPALSRRASLQAREDTSTVGSHERRLKTLKSHLEELSQVKANDSASSDSLRTKLSDLSTYLTEMSYQNHYSGMGGLYGGTYGLPKKDGGQDQIDAFKADIRAVKGTNMASTFASRLPFGGSKAPKEEDETSLTTLLSADQCADLTLLVATIMATMRSSLVHTFTAKEQDSLSETVSIADPSEKEKLNKARAEREEDAKTELAKPEVQELRTAMLAYFDEWRGQVISRIGEVVNSKEKARAQSQHVAAEKVEAGVKRQDTGDKSISSVEERNESQDAIFKELYPPFDTELVRLDEAKRALILHSLVLILLSLEHYSAHSRVLLLHLTTSLHLHLSVLKKDEEAVSLGLLEAAAHQKQMNADSETKKAAEESSVARKWKVGLASVAGAALIGVTGGLAAPLLAAGVGSVMGGLGLGATAAAGYLGTLASSSVLVGGLFGAYGGRMTGRAMEDYAKEVSDFCFIPIRYSPQSENTKEHRRLRVAIAISGWLTSEEDVLGPWRYIDTSIEGFALRYELDALLRLGNSMETFVKSYAWNYAKGQIIKRTVFGALTAGLWPLGLLKVASVLDNPFSVAKARADKAGEVLADALINKAQGERPVTLVGYSLGARLIFSCLQSLAKRKAFGLVEHVALLGAPTPSDAEDWRRVRSVVSGRVINVFSTDDYILGFLYRTSSIQLGVAGLQPVMGVHGVQNVDVSEVVSGHLRYRYLTGSILKKIGFEDIDLKEVEKAEREMRALEERERMEVERREQGGEKEGDEERELTKEVEVKMGAS</sequence>
<dbReference type="InterPro" id="IPR006785">
    <property type="entry name" value="Pex14_N"/>
</dbReference>
<dbReference type="InterPro" id="IPR036388">
    <property type="entry name" value="WH-like_DNA-bd_sf"/>
</dbReference>
<feature type="domain" description="Peroxisome membrane anchor protein Pex14p N-terminal" evidence="8">
    <location>
        <begin position="66"/>
        <end position="105"/>
    </location>
</feature>
<feature type="region of interest" description="Disordered" evidence="6">
    <location>
        <begin position="248"/>
        <end position="275"/>
    </location>
</feature>
<feature type="region of interest" description="Disordered" evidence="6">
    <location>
        <begin position="500"/>
        <end position="519"/>
    </location>
</feature>
<keyword evidence="4 7" id="KW-1133">Transmembrane helix</keyword>
<evidence type="ECO:0000313" key="10">
    <source>
        <dbReference type="Proteomes" id="UP000799440"/>
    </source>
</evidence>
<dbReference type="Proteomes" id="UP000799440">
    <property type="component" value="Unassembled WGS sequence"/>
</dbReference>
<evidence type="ECO:0000256" key="1">
    <source>
        <dbReference type="ARBA" id="ARBA00004141"/>
    </source>
</evidence>
<dbReference type="AlphaFoldDB" id="A0A6A6V701"/>
<keyword evidence="5 7" id="KW-0472">Membrane</keyword>
<keyword evidence="10" id="KW-1185">Reference proteome</keyword>
<feature type="compositionally biased region" description="Basic and acidic residues" evidence="6">
    <location>
        <begin position="988"/>
        <end position="1003"/>
    </location>
</feature>
<proteinExistence type="inferred from homology"/>
<dbReference type="InterPro" id="IPR029058">
    <property type="entry name" value="AB_hydrolase_fold"/>
</dbReference>
<evidence type="ECO:0000313" key="9">
    <source>
        <dbReference type="EMBL" id="KAF2745833.1"/>
    </source>
</evidence>
<feature type="compositionally biased region" description="Basic and acidic residues" evidence="6">
    <location>
        <begin position="68"/>
        <end position="87"/>
    </location>
</feature>
<dbReference type="PANTHER" id="PTHR17920:SF22">
    <property type="entry name" value="DUF726 DOMAIN PROTEIN (AFU_ORTHOLOGUE AFUA_2G12860)"/>
    <property type="match status" value="1"/>
</dbReference>
<feature type="region of interest" description="Disordered" evidence="6">
    <location>
        <begin position="111"/>
        <end position="136"/>
    </location>
</feature>
<dbReference type="GO" id="GO:0016020">
    <property type="term" value="C:membrane"/>
    <property type="evidence" value="ECO:0007669"/>
    <property type="project" value="UniProtKB-SubCell"/>
</dbReference>
<dbReference type="Gene3D" id="3.40.50.1820">
    <property type="entry name" value="alpha/beta hydrolase"/>
    <property type="match status" value="1"/>
</dbReference>
<name>A0A6A6V701_9PLEO</name>
<protein>
    <submittedName>
        <fullName evidence="9">DUF726-domain-containing protein</fullName>
    </submittedName>
</protein>
<gene>
    <name evidence="9" type="ORF">M011DRAFT_495336</name>
</gene>
<feature type="transmembrane region" description="Helical" evidence="7">
    <location>
        <begin position="629"/>
        <end position="652"/>
    </location>
</feature>
<organism evidence="9 10">
    <name type="scientific">Sporormia fimetaria CBS 119925</name>
    <dbReference type="NCBI Taxonomy" id="1340428"/>
    <lineage>
        <taxon>Eukaryota</taxon>
        <taxon>Fungi</taxon>
        <taxon>Dikarya</taxon>
        <taxon>Ascomycota</taxon>
        <taxon>Pezizomycotina</taxon>
        <taxon>Dothideomycetes</taxon>
        <taxon>Pleosporomycetidae</taxon>
        <taxon>Pleosporales</taxon>
        <taxon>Sporormiaceae</taxon>
        <taxon>Sporormia</taxon>
    </lineage>
</organism>
<evidence type="ECO:0000259" key="8">
    <source>
        <dbReference type="Pfam" id="PF04695"/>
    </source>
</evidence>
<feature type="compositionally biased region" description="Low complexity" evidence="6">
    <location>
        <begin position="8"/>
        <end position="19"/>
    </location>
</feature>
<dbReference type="SUPFAM" id="SSF53474">
    <property type="entry name" value="alpha/beta-Hydrolases"/>
    <property type="match status" value="1"/>
</dbReference>
<feature type="region of interest" description="Disordered" evidence="6">
    <location>
        <begin position="421"/>
        <end position="453"/>
    </location>
</feature>
<dbReference type="Pfam" id="PF04695">
    <property type="entry name" value="Pex14_N"/>
    <property type="match status" value="1"/>
</dbReference>
<evidence type="ECO:0000256" key="7">
    <source>
        <dbReference type="SAM" id="Phobius"/>
    </source>
</evidence>
<evidence type="ECO:0000256" key="2">
    <source>
        <dbReference type="ARBA" id="ARBA00009824"/>
    </source>
</evidence>
<dbReference type="Pfam" id="PF05277">
    <property type="entry name" value="DUF726"/>
    <property type="match status" value="1"/>
</dbReference>
<dbReference type="PANTHER" id="PTHR17920">
    <property type="entry name" value="TRANSMEMBRANE AND COILED-COIL DOMAIN-CONTAINING PROTEIN 4 TMCO4"/>
    <property type="match status" value="1"/>
</dbReference>
<comment type="similarity">
    <text evidence="2">Belongs to the TMCO4 family.</text>
</comment>
<dbReference type="InterPro" id="IPR007941">
    <property type="entry name" value="DUF726"/>
</dbReference>
<feature type="compositionally biased region" description="Basic and acidic residues" evidence="6">
    <location>
        <begin position="1010"/>
        <end position="1022"/>
    </location>
</feature>
<keyword evidence="3 7" id="KW-0812">Transmembrane</keyword>
<dbReference type="Gene3D" id="1.10.10.10">
    <property type="entry name" value="Winged helix-like DNA-binding domain superfamily/Winged helix DNA-binding domain"/>
    <property type="match status" value="1"/>
</dbReference>
<feature type="region of interest" description="Disordered" evidence="6">
    <location>
        <begin position="1"/>
        <end position="94"/>
    </location>
</feature>
<accession>A0A6A6V701</accession>
<evidence type="ECO:0000256" key="6">
    <source>
        <dbReference type="SAM" id="MobiDB-lite"/>
    </source>
</evidence>
<feature type="region of interest" description="Disordered" evidence="6">
    <location>
        <begin position="988"/>
        <end position="1022"/>
    </location>
</feature>
<comment type="subcellular location">
    <subcellularLocation>
        <location evidence="1">Membrane</location>
        <topology evidence="1">Multi-pass membrane protein</topology>
    </subcellularLocation>
</comment>
<dbReference type="EMBL" id="MU006580">
    <property type="protein sequence ID" value="KAF2745833.1"/>
    <property type="molecule type" value="Genomic_DNA"/>
</dbReference>
<reference evidence="9" key="1">
    <citation type="journal article" date="2020" name="Stud. Mycol.">
        <title>101 Dothideomycetes genomes: a test case for predicting lifestyles and emergence of pathogens.</title>
        <authorList>
            <person name="Haridas S."/>
            <person name="Albert R."/>
            <person name="Binder M."/>
            <person name="Bloem J."/>
            <person name="Labutti K."/>
            <person name="Salamov A."/>
            <person name="Andreopoulos B."/>
            <person name="Baker S."/>
            <person name="Barry K."/>
            <person name="Bills G."/>
            <person name="Bluhm B."/>
            <person name="Cannon C."/>
            <person name="Castanera R."/>
            <person name="Culley D."/>
            <person name="Daum C."/>
            <person name="Ezra D."/>
            <person name="Gonzalez J."/>
            <person name="Henrissat B."/>
            <person name="Kuo A."/>
            <person name="Liang C."/>
            <person name="Lipzen A."/>
            <person name="Lutzoni F."/>
            <person name="Magnuson J."/>
            <person name="Mondo S."/>
            <person name="Nolan M."/>
            <person name="Ohm R."/>
            <person name="Pangilinan J."/>
            <person name="Park H.-J."/>
            <person name="Ramirez L."/>
            <person name="Alfaro M."/>
            <person name="Sun H."/>
            <person name="Tritt A."/>
            <person name="Yoshinaga Y."/>
            <person name="Zwiers L.-H."/>
            <person name="Turgeon B."/>
            <person name="Goodwin S."/>
            <person name="Spatafora J."/>
            <person name="Crous P."/>
            <person name="Grigoriev I."/>
        </authorList>
    </citation>
    <scope>NUCLEOTIDE SEQUENCE</scope>
    <source>
        <strain evidence="9">CBS 119925</strain>
    </source>
</reference>
<feature type="compositionally biased region" description="Basic and acidic residues" evidence="6">
    <location>
        <begin position="431"/>
        <end position="453"/>
    </location>
</feature>